<evidence type="ECO:0000313" key="2">
    <source>
        <dbReference type="EMBL" id="SDI14002.1"/>
    </source>
</evidence>
<gene>
    <name evidence="2" type="ORF">SAMN05444695_105160</name>
</gene>
<dbReference type="OrthoDB" id="188362at2"/>
<dbReference type="SUPFAM" id="SSF53474">
    <property type="entry name" value="alpha/beta-Hydrolases"/>
    <property type="match status" value="1"/>
</dbReference>
<organism evidence="2 3">
    <name type="scientific">Rhodococcus triatomae</name>
    <dbReference type="NCBI Taxonomy" id="300028"/>
    <lineage>
        <taxon>Bacteria</taxon>
        <taxon>Bacillati</taxon>
        <taxon>Actinomycetota</taxon>
        <taxon>Actinomycetes</taxon>
        <taxon>Mycobacteriales</taxon>
        <taxon>Nocardiaceae</taxon>
        <taxon>Rhodococcus</taxon>
    </lineage>
</organism>
<dbReference type="RefSeq" id="WP_072737412.1">
    <property type="nucleotide sequence ID" value="NZ_CP048813.1"/>
</dbReference>
<reference evidence="2 3" key="1">
    <citation type="submission" date="2016-10" db="EMBL/GenBank/DDBJ databases">
        <authorList>
            <person name="de Groot N.N."/>
        </authorList>
    </citation>
    <scope>NUCLEOTIDE SEQUENCE [LARGE SCALE GENOMIC DNA]</scope>
    <source>
        <strain evidence="2 3">DSM 44892</strain>
    </source>
</reference>
<dbReference type="InterPro" id="IPR029058">
    <property type="entry name" value="AB_hydrolase_fold"/>
</dbReference>
<dbReference type="GO" id="GO:0016787">
    <property type="term" value="F:hydrolase activity"/>
    <property type="evidence" value="ECO:0007669"/>
    <property type="project" value="InterPro"/>
</dbReference>
<dbReference type="Gene3D" id="3.40.50.1820">
    <property type="entry name" value="alpha/beta hydrolase"/>
    <property type="match status" value="1"/>
</dbReference>
<dbReference type="AlphaFoldDB" id="A0A1G8I596"/>
<protein>
    <submittedName>
        <fullName evidence="2">Carboxymethylenebutenolidase</fullName>
    </submittedName>
</protein>
<name>A0A1G8I596_9NOCA</name>
<evidence type="ECO:0000313" key="3">
    <source>
        <dbReference type="Proteomes" id="UP000183263"/>
    </source>
</evidence>
<feature type="domain" description="Dienelactone hydrolase" evidence="1">
    <location>
        <begin position="21"/>
        <end position="225"/>
    </location>
</feature>
<dbReference type="PANTHER" id="PTHR46623">
    <property type="entry name" value="CARBOXYMETHYLENEBUTENOLIDASE-RELATED"/>
    <property type="match status" value="1"/>
</dbReference>
<keyword evidence="3" id="KW-1185">Reference proteome</keyword>
<dbReference type="Pfam" id="PF01738">
    <property type="entry name" value="DLH"/>
    <property type="match status" value="1"/>
</dbReference>
<accession>A0A1G8I596</accession>
<dbReference type="EMBL" id="FNDN01000005">
    <property type="protein sequence ID" value="SDI14002.1"/>
    <property type="molecule type" value="Genomic_DNA"/>
</dbReference>
<proteinExistence type="predicted"/>
<dbReference type="InterPro" id="IPR002925">
    <property type="entry name" value="Dienelactn_hydro"/>
</dbReference>
<evidence type="ECO:0000259" key="1">
    <source>
        <dbReference type="Pfam" id="PF01738"/>
    </source>
</evidence>
<sequence>MSGIFTDSAPLSAGSDHVPVTAAEPEGPARGGIVLLHESRQFGESVLDLMRALAVEGWLVVAPHLFHRVPESVSGVFGDALFEDFDAAGAWLGRRGVQPDRVGVLGFDQAGTAALLVATTRPVGAAISVASPGIVEALTVDAPPLVDAVVSLQAPWLGLYGDDDPGTPPEHVERLREAASRALVATLVVSYPGLGHRADEPSTLLEPTEETLVDAQERIFDWFDSNLR</sequence>
<dbReference type="InterPro" id="IPR051049">
    <property type="entry name" value="Dienelactone_hydrolase-like"/>
</dbReference>
<dbReference type="PANTHER" id="PTHR46623:SF6">
    <property type="entry name" value="ALPHA_BETA-HYDROLASES SUPERFAMILY PROTEIN"/>
    <property type="match status" value="1"/>
</dbReference>
<dbReference type="Proteomes" id="UP000183263">
    <property type="component" value="Unassembled WGS sequence"/>
</dbReference>